<name>X1UVP0_9ZZZZ</name>
<gene>
    <name evidence="1" type="ORF">S12H4_58781</name>
</gene>
<dbReference type="AlphaFoldDB" id="X1UVP0"/>
<evidence type="ECO:0000313" key="1">
    <source>
        <dbReference type="EMBL" id="GAJ21553.1"/>
    </source>
</evidence>
<proteinExistence type="predicted"/>
<reference evidence="1" key="1">
    <citation type="journal article" date="2014" name="Front. Microbiol.">
        <title>High frequency of phylogenetically diverse reductive dehalogenase-homologous genes in deep subseafloor sedimentary metagenomes.</title>
        <authorList>
            <person name="Kawai M."/>
            <person name="Futagami T."/>
            <person name="Toyoda A."/>
            <person name="Takaki Y."/>
            <person name="Nishi S."/>
            <person name="Hori S."/>
            <person name="Arai W."/>
            <person name="Tsubouchi T."/>
            <person name="Morono Y."/>
            <person name="Uchiyama I."/>
            <person name="Ito T."/>
            <person name="Fujiyama A."/>
            <person name="Inagaki F."/>
            <person name="Takami H."/>
        </authorList>
    </citation>
    <scope>NUCLEOTIDE SEQUENCE</scope>
    <source>
        <strain evidence="1">Expedition CK06-06</strain>
    </source>
</reference>
<protein>
    <recommendedName>
        <fullName evidence="2">HTH cro/C1-type domain-containing protein</fullName>
    </recommendedName>
</protein>
<comment type="caution">
    <text evidence="1">The sequence shown here is derived from an EMBL/GenBank/DDBJ whole genome shotgun (WGS) entry which is preliminary data.</text>
</comment>
<sequence>ELRRTMKKTGASKTAAARAIGTDRSHLYHWLNYQNKPTPVYRKMIEEGIIKLKSKT</sequence>
<accession>X1UVP0</accession>
<dbReference type="EMBL" id="BARW01038263">
    <property type="protein sequence ID" value="GAJ21553.1"/>
    <property type="molecule type" value="Genomic_DNA"/>
</dbReference>
<feature type="non-terminal residue" evidence="1">
    <location>
        <position position="1"/>
    </location>
</feature>
<organism evidence="1">
    <name type="scientific">marine sediment metagenome</name>
    <dbReference type="NCBI Taxonomy" id="412755"/>
    <lineage>
        <taxon>unclassified sequences</taxon>
        <taxon>metagenomes</taxon>
        <taxon>ecological metagenomes</taxon>
    </lineage>
</organism>
<evidence type="ECO:0008006" key="2">
    <source>
        <dbReference type="Google" id="ProtNLM"/>
    </source>
</evidence>